<dbReference type="RefSeq" id="WP_019950925.1">
    <property type="nucleotide sequence ID" value="NZ_JBHLVX010000032.1"/>
</dbReference>
<dbReference type="Pfam" id="PF10977">
    <property type="entry name" value="DUF2797"/>
    <property type="match status" value="1"/>
</dbReference>
<dbReference type="EMBL" id="JBHLVX010000032">
    <property type="protein sequence ID" value="MFC0267969.1"/>
    <property type="molecule type" value="Genomic_DNA"/>
</dbReference>
<dbReference type="InterPro" id="IPR021246">
    <property type="entry name" value="DUF2797"/>
</dbReference>
<organism evidence="1 2">
    <name type="scientific">Kushneria aurantia</name>
    <dbReference type="NCBI Taxonomy" id="504092"/>
    <lineage>
        <taxon>Bacteria</taxon>
        <taxon>Pseudomonadati</taxon>
        <taxon>Pseudomonadota</taxon>
        <taxon>Gammaproteobacteria</taxon>
        <taxon>Oceanospirillales</taxon>
        <taxon>Halomonadaceae</taxon>
        <taxon>Kushneria</taxon>
    </lineage>
</organism>
<name>A0ABV6G3V8_9GAMM</name>
<keyword evidence="2" id="KW-1185">Reference proteome</keyword>
<dbReference type="Proteomes" id="UP001589814">
    <property type="component" value="Unassembled WGS sequence"/>
</dbReference>
<accession>A0ABV6G3V8</accession>
<proteinExistence type="predicted"/>
<evidence type="ECO:0000313" key="2">
    <source>
        <dbReference type="Proteomes" id="UP001589814"/>
    </source>
</evidence>
<sequence length="299" mass="32700">MVSSSNAAHEAQLEGVLTPMAVEADESGRAHYRLQLGGQTLPLNHWLGATLSLSATGDIQCLNCGTATLESFGRGYCRRCFFSLARCDFCMVSPERCHYFEGTCREPQWGERFCFSPHLVYLANASAPKVGITRAGNLPGRWLNQGASQGLAILEVASRRQAGFVEALFREQISDRTSWQRMLKGPPAPVDLVALRECLFERLAAGLEALHQHFGAGSVTPCAGARPFAFEYPALAWPERVRARNLDREASIEGRLMAIKGQYLLLDSGVINLRKYAGYGIRLRLASGAEAAPGQRALL</sequence>
<protein>
    <submittedName>
        <fullName evidence="1">DUF2797 domain-containing protein</fullName>
    </submittedName>
</protein>
<gene>
    <name evidence="1" type="ORF">ACFFHW_08225</name>
</gene>
<reference evidence="1 2" key="1">
    <citation type="submission" date="2024-09" db="EMBL/GenBank/DDBJ databases">
        <authorList>
            <person name="Sun Q."/>
            <person name="Mori K."/>
        </authorList>
    </citation>
    <scope>NUCLEOTIDE SEQUENCE [LARGE SCALE GENOMIC DNA]</scope>
    <source>
        <strain evidence="1 2">CCM 7415</strain>
    </source>
</reference>
<comment type="caution">
    <text evidence="1">The sequence shown here is derived from an EMBL/GenBank/DDBJ whole genome shotgun (WGS) entry which is preliminary data.</text>
</comment>
<evidence type="ECO:0000313" key="1">
    <source>
        <dbReference type="EMBL" id="MFC0267969.1"/>
    </source>
</evidence>